<gene>
    <name evidence="13" type="ORF">AT575_06255</name>
</gene>
<evidence type="ECO:0000256" key="10">
    <source>
        <dbReference type="ARBA" id="ARBA00023211"/>
    </source>
</evidence>
<dbReference type="PANTHER" id="PTHR33238:SF11">
    <property type="entry name" value="TRANSCRIPTIONAL REGULATOR MNTR"/>
    <property type="match status" value="1"/>
</dbReference>
<proteinExistence type="inferred from homology"/>
<dbReference type="InterPro" id="IPR036388">
    <property type="entry name" value="WH-like_DNA-bd_sf"/>
</dbReference>
<dbReference type="Proteomes" id="UP000235963">
    <property type="component" value="Unassembled WGS sequence"/>
</dbReference>
<keyword evidence="9" id="KW-0804">Transcription</keyword>
<dbReference type="InterPro" id="IPR022689">
    <property type="entry name" value="Iron_dep_repressor"/>
</dbReference>
<dbReference type="InterPro" id="IPR050536">
    <property type="entry name" value="DtxR_MntR_Metal-Reg"/>
</dbReference>
<keyword evidence="8" id="KW-0010">Activator</keyword>
<dbReference type="GO" id="GO:0005737">
    <property type="term" value="C:cytoplasm"/>
    <property type="evidence" value="ECO:0007669"/>
    <property type="project" value="UniProtKB-SubCell"/>
</dbReference>
<reference evidence="13 14" key="1">
    <citation type="submission" date="2015-12" db="EMBL/GenBank/DDBJ databases">
        <title>Streptococcus penaeicida sp. nov.</title>
        <authorList>
            <person name="Gomez-Gil B."/>
            <person name="Morales-Covarrubias M."/>
        </authorList>
    </citation>
    <scope>NUCLEOTIDE SEQUENCE [LARGE SCALE GENOMIC DNA]</scope>
    <source>
        <strain evidence="13 14">CAIM 1838</strain>
    </source>
</reference>
<evidence type="ECO:0000256" key="5">
    <source>
        <dbReference type="ARBA" id="ARBA00022491"/>
    </source>
</evidence>
<dbReference type="RefSeq" id="WP_102777634.1">
    <property type="nucleotide sequence ID" value="NZ_CBCSGP010000005.1"/>
</dbReference>
<evidence type="ECO:0000259" key="12">
    <source>
        <dbReference type="PROSITE" id="PS50944"/>
    </source>
</evidence>
<dbReference type="InterPro" id="IPR036421">
    <property type="entry name" value="Fe_dep_repressor_sf"/>
</dbReference>
<comment type="caution">
    <text evidence="13">The sequence shown here is derived from an EMBL/GenBank/DDBJ whole genome shotgun (WGS) entry which is preliminary data.</text>
</comment>
<sequence length="216" mass="25129">MTPNKEDYLKCIHELGQLEVKMSNKQIAERMQVSPPAVSEMIKKMIQEDWIKKDANKSYLLTAKGEQLVANLFRKHRLIEVFLIEHLDYSPEEVHQEAEILEHTVSDTFIDRLDQNLGFPTFCPHGGTIPRKNQALIEINHQTLAEIMVLGSYRLSRIHDQIELIHYLRQQDLKLNTDFELVQIDAYAKTFTLSFNKKQVTIPESIAKQLFVTKLN</sequence>
<evidence type="ECO:0000256" key="1">
    <source>
        <dbReference type="ARBA" id="ARBA00004496"/>
    </source>
</evidence>
<keyword evidence="10" id="KW-0464">Manganese</keyword>
<dbReference type="Pfam" id="PF04023">
    <property type="entry name" value="FeoA"/>
    <property type="match status" value="1"/>
</dbReference>
<dbReference type="EMBL" id="LOCM01000024">
    <property type="protein sequence ID" value="PND47498.1"/>
    <property type="molecule type" value="Genomic_DNA"/>
</dbReference>
<dbReference type="GO" id="GO:0003677">
    <property type="term" value="F:DNA binding"/>
    <property type="evidence" value="ECO:0007669"/>
    <property type="project" value="UniProtKB-KW"/>
</dbReference>
<organism evidence="13 14">
    <name type="scientific">Streptococcus penaeicida</name>
    <dbReference type="NCBI Taxonomy" id="1765960"/>
    <lineage>
        <taxon>Bacteria</taxon>
        <taxon>Bacillati</taxon>
        <taxon>Bacillota</taxon>
        <taxon>Bacilli</taxon>
        <taxon>Lactobacillales</taxon>
        <taxon>Streptococcaceae</taxon>
        <taxon>Streptococcus</taxon>
    </lineage>
</organism>
<keyword evidence="14" id="KW-1185">Reference proteome</keyword>
<dbReference type="PANTHER" id="PTHR33238">
    <property type="entry name" value="IRON (METAL) DEPENDENT REPRESSOR, DTXR FAMILY"/>
    <property type="match status" value="1"/>
</dbReference>
<dbReference type="PROSITE" id="PS50944">
    <property type="entry name" value="HTH_DTXR"/>
    <property type="match status" value="1"/>
</dbReference>
<dbReference type="Pfam" id="PF01325">
    <property type="entry name" value="Fe_dep_repress"/>
    <property type="match status" value="1"/>
</dbReference>
<evidence type="ECO:0000256" key="7">
    <source>
        <dbReference type="ARBA" id="ARBA00023125"/>
    </source>
</evidence>
<dbReference type="SUPFAM" id="SSF46785">
    <property type="entry name" value="Winged helix' DNA-binding domain"/>
    <property type="match status" value="1"/>
</dbReference>
<evidence type="ECO:0000256" key="9">
    <source>
        <dbReference type="ARBA" id="ARBA00023163"/>
    </source>
</evidence>
<dbReference type="InterPro" id="IPR022687">
    <property type="entry name" value="HTH_DTXR"/>
</dbReference>
<comment type="subunit">
    <text evidence="3">Homodimer.</text>
</comment>
<dbReference type="Gene3D" id="2.30.30.90">
    <property type="match status" value="1"/>
</dbReference>
<dbReference type="Pfam" id="PF02742">
    <property type="entry name" value="Fe_dep_repr_C"/>
    <property type="match status" value="1"/>
</dbReference>
<evidence type="ECO:0000313" key="14">
    <source>
        <dbReference type="Proteomes" id="UP000235963"/>
    </source>
</evidence>
<accession>A0A2N8LBF3</accession>
<evidence type="ECO:0000256" key="2">
    <source>
        <dbReference type="ARBA" id="ARBA00007871"/>
    </source>
</evidence>
<keyword evidence="7" id="KW-0238">DNA-binding</keyword>
<evidence type="ECO:0000256" key="11">
    <source>
        <dbReference type="ARBA" id="ARBA00032593"/>
    </source>
</evidence>
<dbReference type="InterPro" id="IPR007167">
    <property type="entry name" value="Fe-transptr_FeoA-like"/>
</dbReference>
<keyword evidence="4" id="KW-0963">Cytoplasm</keyword>
<dbReference type="OrthoDB" id="9791355at2"/>
<evidence type="ECO:0000256" key="6">
    <source>
        <dbReference type="ARBA" id="ARBA00023015"/>
    </source>
</evidence>
<dbReference type="GO" id="GO:0003700">
    <property type="term" value="F:DNA-binding transcription factor activity"/>
    <property type="evidence" value="ECO:0007669"/>
    <property type="project" value="InterPro"/>
</dbReference>
<dbReference type="AlphaFoldDB" id="A0A2N8LBF3"/>
<protein>
    <recommendedName>
        <fullName evidence="11">Manganese transport regulator</fullName>
    </recommendedName>
</protein>
<dbReference type="SMART" id="SM00347">
    <property type="entry name" value="HTH_MARR"/>
    <property type="match status" value="1"/>
</dbReference>
<dbReference type="SUPFAM" id="SSF47979">
    <property type="entry name" value="Iron-dependent repressor protein, dimerization domain"/>
    <property type="match status" value="1"/>
</dbReference>
<feature type="domain" description="HTH dtxR-type" evidence="12">
    <location>
        <begin position="1"/>
        <end position="62"/>
    </location>
</feature>
<comment type="similarity">
    <text evidence="2">Belongs to the DtxR/MntR family.</text>
</comment>
<dbReference type="SMART" id="SM00529">
    <property type="entry name" value="HTH_DTXR"/>
    <property type="match status" value="1"/>
</dbReference>
<name>A0A2N8LBF3_9STRE</name>
<evidence type="ECO:0000256" key="4">
    <source>
        <dbReference type="ARBA" id="ARBA00022490"/>
    </source>
</evidence>
<dbReference type="InterPro" id="IPR000835">
    <property type="entry name" value="HTH_MarR-typ"/>
</dbReference>
<evidence type="ECO:0000313" key="13">
    <source>
        <dbReference type="EMBL" id="PND47498.1"/>
    </source>
</evidence>
<dbReference type="SMART" id="SM00419">
    <property type="entry name" value="HTH_CRP"/>
    <property type="match status" value="1"/>
</dbReference>
<dbReference type="InterPro" id="IPR038157">
    <property type="entry name" value="FeoA_core_dom"/>
</dbReference>
<dbReference type="GO" id="GO:0046914">
    <property type="term" value="F:transition metal ion binding"/>
    <property type="evidence" value="ECO:0007669"/>
    <property type="project" value="InterPro"/>
</dbReference>
<dbReference type="InterPro" id="IPR001367">
    <property type="entry name" value="Fe_dep_repressor"/>
</dbReference>
<dbReference type="InterPro" id="IPR036390">
    <property type="entry name" value="WH_DNA-bd_sf"/>
</dbReference>
<dbReference type="Gene3D" id="1.10.10.10">
    <property type="entry name" value="Winged helix-like DNA-binding domain superfamily/Winged helix DNA-binding domain"/>
    <property type="match status" value="1"/>
</dbReference>
<evidence type="ECO:0000256" key="3">
    <source>
        <dbReference type="ARBA" id="ARBA00011738"/>
    </source>
</evidence>
<keyword evidence="6" id="KW-0805">Transcription regulation</keyword>
<evidence type="ECO:0000256" key="8">
    <source>
        <dbReference type="ARBA" id="ARBA00023159"/>
    </source>
</evidence>
<dbReference type="InterPro" id="IPR012318">
    <property type="entry name" value="HTH_CRP"/>
</dbReference>
<dbReference type="GO" id="GO:0046983">
    <property type="term" value="F:protein dimerization activity"/>
    <property type="evidence" value="ECO:0007669"/>
    <property type="project" value="InterPro"/>
</dbReference>
<keyword evidence="5" id="KW-0678">Repressor</keyword>
<comment type="subcellular location">
    <subcellularLocation>
        <location evidence="1">Cytoplasm</location>
    </subcellularLocation>
</comment>